<evidence type="ECO:0000313" key="1">
    <source>
        <dbReference type="EMBL" id="PVD28083.1"/>
    </source>
</evidence>
<gene>
    <name evidence="1" type="ORF">C0Q70_10664</name>
</gene>
<evidence type="ECO:0000313" key="2">
    <source>
        <dbReference type="Proteomes" id="UP000245119"/>
    </source>
</evidence>
<dbReference type="EMBL" id="PZQS01000006">
    <property type="protein sequence ID" value="PVD28083.1"/>
    <property type="molecule type" value="Genomic_DNA"/>
</dbReference>
<sequence>MIFTVYVLSMRIVTDFENADGQHPLHLSLLLCRIVSDIPADPCIMNFAFDWSRLHPHVYHGVI</sequence>
<reference evidence="1 2" key="1">
    <citation type="submission" date="2018-04" db="EMBL/GenBank/DDBJ databases">
        <title>The genome of golden apple snail Pomacea canaliculata provides insight into stress tolerance and invasive adaptation.</title>
        <authorList>
            <person name="Liu C."/>
            <person name="Liu B."/>
            <person name="Ren Y."/>
            <person name="Zhang Y."/>
            <person name="Wang H."/>
            <person name="Li S."/>
            <person name="Jiang F."/>
            <person name="Yin L."/>
            <person name="Zhang G."/>
            <person name="Qian W."/>
            <person name="Fan W."/>
        </authorList>
    </citation>
    <scope>NUCLEOTIDE SEQUENCE [LARGE SCALE GENOMIC DNA]</scope>
    <source>
        <strain evidence="1">SZHN2017</strain>
        <tissue evidence="1">Muscle</tissue>
    </source>
</reference>
<organism evidence="1 2">
    <name type="scientific">Pomacea canaliculata</name>
    <name type="common">Golden apple snail</name>
    <dbReference type="NCBI Taxonomy" id="400727"/>
    <lineage>
        <taxon>Eukaryota</taxon>
        <taxon>Metazoa</taxon>
        <taxon>Spiralia</taxon>
        <taxon>Lophotrochozoa</taxon>
        <taxon>Mollusca</taxon>
        <taxon>Gastropoda</taxon>
        <taxon>Caenogastropoda</taxon>
        <taxon>Architaenioglossa</taxon>
        <taxon>Ampullarioidea</taxon>
        <taxon>Ampullariidae</taxon>
        <taxon>Pomacea</taxon>
    </lineage>
</organism>
<accession>A0A2T7P3V4</accession>
<keyword evidence="2" id="KW-1185">Reference proteome</keyword>
<dbReference type="Proteomes" id="UP000245119">
    <property type="component" value="Linkage Group LG6"/>
</dbReference>
<protein>
    <submittedName>
        <fullName evidence="1">Uncharacterized protein</fullName>
    </submittedName>
</protein>
<name>A0A2T7P3V4_POMCA</name>
<proteinExistence type="predicted"/>
<dbReference type="AlphaFoldDB" id="A0A2T7P3V4"/>
<comment type="caution">
    <text evidence="1">The sequence shown here is derived from an EMBL/GenBank/DDBJ whole genome shotgun (WGS) entry which is preliminary data.</text>
</comment>